<dbReference type="SFLD" id="SFLDS00001">
    <property type="entry name" value="Enolase"/>
    <property type="match status" value="1"/>
</dbReference>
<dbReference type="GO" id="GO:0000287">
    <property type="term" value="F:magnesium ion binding"/>
    <property type="evidence" value="ECO:0007669"/>
    <property type="project" value="InterPro"/>
</dbReference>
<dbReference type="InterPro" id="IPR020810">
    <property type="entry name" value="Enolase_C"/>
</dbReference>
<keyword evidence="10" id="KW-0479">Metal-binding</keyword>
<dbReference type="Gene3D" id="3.20.20.120">
    <property type="entry name" value="Enolase-like C-terminal domain"/>
    <property type="match status" value="1"/>
</dbReference>
<organism evidence="13 14">
    <name type="scientific">Rhizobium tumorigenes</name>
    <dbReference type="NCBI Taxonomy" id="2041385"/>
    <lineage>
        <taxon>Bacteria</taxon>
        <taxon>Pseudomonadati</taxon>
        <taxon>Pseudomonadota</taxon>
        <taxon>Alphaproteobacteria</taxon>
        <taxon>Hyphomicrobiales</taxon>
        <taxon>Rhizobiaceae</taxon>
        <taxon>Rhizobium/Agrobacterium group</taxon>
        <taxon>Rhizobium</taxon>
    </lineage>
</organism>
<dbReference type="KEGG" id="rtu:PR017_19020"/>
<feature type="binding site" evidence="10">
    <location>
        <position position="242"/>
    </location>
    <ligand>
        <name>Mg(2+)</name>
        <dbReference type="ChEBI" id="CHEBI:18420"/>
    </ligand>
</feature>
<evidence type="ECO:0000256" key="4">
    <source>
        <dbReference type="ARBA" id="ARBA00017068"/>
    </source>
</evidence>
<reference evidence="14" key="2">
    <citation type="journal article" date="2023" name="MicrobiologyOpen">
        <title>Genomics of the tumorigenes clade of the family Rhizobiaceae and description of Rhizobium rhododendri sp. nov.</title>
        <authorList>
            <person name="Kuzmanovic N."/>
            <person name="diCenzo G.C."/>
            <person name="Bunk B."/>
            <person name="Sproeer C."/>
            <person name="Fruehling A."/>
            <person name="Neumann-Schaal M."/>
            <person name="Overmann J."/>
            <person name="Smalla K."/>
        </authorList>
    </citation>
    <scope>NUCLEOTIDE SEQUENCE [LARGE SCALE GENOMIC DNA]</scope>
    <source>
        <strain evidence="14">1078</strain>
        <plasmid evidence="14">pRt1078</plasmid>
    </source>
</reference>
<feature type="binding site" evidence="10">
    <location>
        <position position="311"/>
    </location>
    <ligand>
        <name>Mg(2+)</name>
        <dbReference type="ChEBI" id="CHEBI:18420"/>
    </ligand>
</feature>
<comment type="pathway">
    <text evidence="1">Carbohydrate degradation; glycolysis; pyruvate from D-glyceraldehyde 3-phosphate: step 4/5.</text>
</comment>
<dbReference type="PRINTS" id="PR00148">
    <property type="entry name" value="ENOLASE"/>
</dbReference>
<dbReference type="PANTHER" id="PTHR11902">
    <property type="entry name" value="ENOLASE"/>
    <property type="match status" value="1"/>
</dbReference>
<dbReference type="GO" id="GO:0004634">
    <property type="term" value="F:phosphopyruvate hydratase activity"/>
    <property type="evidence" value="ECO:0007669"/>
    <property type="project" value="UniProtKB-EC"/>
</dbReference>
<gene>
    <name evidence="13" type="ORF">PR017_19020</name>
</gene>
<keyword evidence="5" id="KW-0964">Secreted</keyword>
<keyword evidence="13" id="KW-0614">Plasmid</keyword>
<feature type="domain" description="Enolase N-terminal" evidence="12">
    <location>
        <begin position="5"/>
        <end position="135"/>
    </location>
</feature>
<dbReference type="Pfam" id="PF00113">
    <property type="entry name" value="Enolase_C"/>
    <property type="match status" value="1"/>
</dbReference>
<dbReference type="PANTHER" id="PTHR11902:SF1">
    <property type="entry name" value="ENOLASE"/>
    <property type="match status" value="1"/>
</dbReference>
<keyword evidence="7" id="KW-0324">Glycolysis</keyword>
<dbReference type="InterPro" id="IPR000941">
    <property type="entry name" value="Enolase"/>
</dbReference>
<protein>
    <recommendedName>
        <fullName evidence="4">Enolase</fullName>
        <ecNumber evidence="3">4.2.1.11</ecNumber>
    </recommendedName>
</protein>
<sequence length="437" mass="47118">MEDKIVSLHAQQIIDCKCRPAIEIEVRTESGSIGLGAAPTGTSVGMHEAFVLRDGDPASYGGLGVHNAVEKALAIIRPALIGMNVFDQRAIDETMIALDGTSDKHNLGGNTIYSASIAVFRAAAASRGMPLYRHVAGGDLKTVPVPCFNVINGGRYENLVQPFNEFLIVPYGTDSIDTSIEMAVAIFHKLADILTDYLGHKPQVASSYGYAAPSDDPAIVLSLMKRAVDACGYAGRVAFALDCASSEMYDKKSDTYLLKGERVSADALIAYVKGLTETFDFVFIEDLLDENDWDGYSRAVKALPRTLVLGDDLTVTSLPLLRRAHEMRAVEGFVLKPNQVGTITEAMDAYRFAADHGMIAVPSGRSGGVVDDVVMDFSVGLQVPFQKNGAPRSGERIEKLNFLMRANARSPGCRLFDITPLLRFADASDPDRQTASA</sequence>
<feature type="binding site" evidence="10">
    <location>
        <position position="285"/>
    </location>
    <ligand>
        <name>Mg(2+)</name>
        <dbReference type="ChEBI" id="CHEBI:18420"/>
    </ligand>
</feature>
<comment type="function">
    <text evidence="9">Catalyzes the reversible conversion of 2-phosphoglycerate (2-PG) into phosphoenolpyruvate (PEP). It is essential for the degradation of carbohydrates via glycolysis.</text>
</comment>
<evidence type="ECO:0000256" key="8">
    <source>
        <dbReference type="ARBA" id="ARBA00023239"/>
    </source>
</evidence>
<accession>A0AAF1KGQ5</accession>
<dbReference type="GO" id="GO:0006096">
    <property type="term" value="P:glycolytic process"/>
    <property type="evidence" value="ECO:0007669"/>
    <property type="project" value="UniProtKB-KW"/>
</dbReference>
<dbReference type="EC" id="4.2.1.11" evidence="3"/>
<geneLocation type="plasmid" evidence="13 14">
    <name>pRt1078</name>
</geneLocation>
<dbReference type="Pfam" id="PF03952">
    <property type="entry name" value="Enolase_N"/>
    <property type="match status" value="1"/>
</dbReference>
<dbReference type="SMART" id="SM01192">
    <property type="entry name" value="Enolase_C"/>
    <property type="match status" value="1"/>
</dbReference>
<reference evidence="13 14" key="1">
    <citation type="journal article" date="2018" name="Sci. Rep.">
        <title>Rhizobium tumorigenes sp. nov., a novel plant tumorigenic bacterium isolated from cane gall tumors on thornless blackberry.</title>
        <authorList>
            <person name="Kuzmanovi N."/>
            <person name="Smalla K."/>
            <person name="Gronow S."/>
            <person name="PuBawska J."/>
        </authorList>
    </citation>
    <scope>NUCLEOTIDE SEQUENCE [LARGE SCALE GENOMIC DNA]</scope>
    <source>
        <strain evidence="13 14">1078</strain>
    </source>
</reference>
<keyword evidence="6 10" id="KW-0460">Magnesium</keyword>
<comment type="similarity">
    <text evidence="2">Belongs to the enolase family.</text>
</comment>
<keyword evidence="14" id="KW-1185">Reference proteome</keyword>
<evidence type="ECO:0000256" key="1">
    <source>
        <dbReference type="ARBA" id="ARBA00005031"/>
    </source>
</evidence>
<dbReference type="PIRSF" id="PIRSF001400">
    <property type="entry name" value="Enolase"/>
    <property type="match status" value="1"/>
</dbReference>
<evidence type="ECO:0000256" key="3">
    <source>
        <dbReference type="ARBA" id="ARBA00012058"/>
    </source>
</evidence>
<dbReference type="Proteomes" id="UP000249499">
    <property type="component" value="Plasmid pRt1078"/>
</dbReference>
<name>A0AAF1KGQ5_9HYPH</name>
<dbReference type="InterPro" id="IPR029017">
    <property type="entry name" value="Enolase-like_N"/>
</dbReference>
<dbReference type="InterPro" id="IPR036849">
    <property type="entry name" value="Enolase-like_C_sf"/>
</dbReference>
<evidence type="ECO:0000256" key="10">
    <source>
        <dbReference type="PIRSR" id="PIRSR001400-3"/>
    </source>
</evidence>
<dbReference type="Gene3D" id="3.30.390.10">
    <property type="entry name" value="Enolase-like, N-terminal domain"/>
    <property type="match status" value="1"/>
</dbReference>
<evidence type="ECO:0000256" key="2">
    <source>
        <dbReference type="ARBA" id="ARBA00009604"/>
    </source>
</evidence>
<keyword evidence="8" id="KW-0456">Lyase</keyword>
<evidence type="ECO:0000259" key="11">
    <source>
        <dbReference type="SMART" id="SM01192"/>
    </source>
</evidence>
<dbReference type="InterPro" id="IPR020811">
    <property type="entry name" value="Enolase_N"/>
</dbReference>
<evidence type="ECO:0000256" key="9">
    <source>
        <dbReference type="ARBA" id="ARBA00045763"/>
    </source>
</evidence>
<proteinExistence type="inferred from homology"/>
<evidence type="ECO:0000313" key="13">
    <source>
        <dbReference type="EMBL" id="WFR97982.1"/>
    </source>
</evidence>
<evidence type="ECO:0000256" key="7">
    <source>
        <dbReference type="ARBA" id="ARBA00023152"/>
    </source>
</evidence>
<dbReference type="SUPFAM" id="SSF54826">
    <property type="entry name" value="Enolase N-terminal domain-like"/>
    <property type="match status" value="1"/>
</dbReference>
<comment type="cofactor">
    <cofactor evidence="10">
        <name>Mg(2+)</name>
        <dbReference type="ChEBI" id="CHEBI:18420"/>
    </cofactor>
    <text evidence="10">Mg(2+) is required for catalysis and for stabilizing the dimer.</text>
</comment>
<dbReference type="EMBL" id="CP117256">
    <property type="protein sequence ID" value="WFR97982.1"/>
    <property type="molecule type" value="Genomic_DNA"/>
</dbReference>
<dbReference type="RefSeq" id="WP_111218092.1">
    <property type="nucleotide sequence ID" value="NZ_CP117256.1"/>
</dbReference>
<evidence type="ECO:0000259" key="12">
    <source>
        <dbReference type="SMART" id="SM01193"/>
    </source>
</evidence>
<evidence type="ECO:0000256" key="5">
    <source>
        <dbReference type="ARBA" id="ARBA00022525"/>
    </source>
</evidence>
<dbReference type="GO" id="GO:0000015">
    <property type="term" value="C:phosphopyruvate hydratase complex"/>
    <property type="evidence" value="ECO:0007669"/>
    <property type="project" value="InterPro"/>
</dbReference>
<dbReference type="AlphaFoldDB" id="A0AAF1KGQ5"/>
<dbReference type="SMART" id="SM01193">
    <property type="entry name" value="Enolase_N"/>
    <property type="match status" value="1"/>
</dbReference>
<dbReference type="SUPFAM" id="SSF51604">
    <property type="entry name" value="Enolase C-terminal domain-like"/>
    <property type="match status" value="1"/>
</dbReference>
<evidence type="ECO:0000256" key="6">
    <source>
        <dbReference type="ARBA" id="ARBA00022842"/>
    </source>
</evidence>
<evidence type="ECO:0000313" key="14">
    <source>
        <dbReference type="Proteomes" id="UP000249499"/>
    </source>
</evidence>
<feature type="domain" description="Enolase C-terminal TIM barrel" evidence="11">
    <location>
        <begin position="140"/>
        <end position="418"/>
    </location>
</feature>